<sequence>ECHFQLDANIEFISERCILLVEFVFDLNDKNTFEIFYNKLNNNLMEQKVFTWKQGEERLECTIDSTMNNFLYKKFYPIETDRELQKAYDDFDPTEKSSILQWKNKINEVAGIDPDICGVRLMINSSHDIENYMIVDNCNFFDIHDGFEKCSDKHSIYNSNTNNDYICTNELEVNNIVRNFKNYLLFLYMINGYNISLQIWSTTIKKESDELITNLDSNNEVFWEDLRLKVEEWQLHFGSQNATRSRALSLVHATDLLHFNSFNEQTGNQWLDVLDRKQKLMEHFVDEIKYSLKNLSTPGYAHGEQALQKTSETTNERILFLSFLAMSIPMLGAILSPDITIKIKIVSALILLSLPILYFTTTKISKRRLKRKDGIRNYKRQKEHIEQFISYNKDNIKEIEMNDNLVDDVKKESIGFEKSMLHFNQKYLDKLNKKIK</sequence>
<evidence type="ECO:0000256" key="1">
    <source>
        <dbReference type="SAM" id="Phobius"/>
    </source>
</evidence>
<dbReference type="EMBL" id="UINC01058997">
    <property type="protein sequence ID" value="SVB81914.1"/>
    <property type="molecule type" value="Genomic_DNA"/>
</dbReference>
<feature type="non-terminal residue" evidence="2">
    <location>
        <position position="1"/>
    </location>
</feature>
<organism evidence="2">
    <name type="scientific">marine metagenome</name>
    <dbReference type="NCBI Taxonomy" id="408172"/>
    <lineage>
        <taxon>unclassified sequences</taxon>
        <taxon>metagenomes</taxon>
        <taxon>ecological metagenomes</taxon>
    </lineage>
</organism>
<accession>A0A382H3S5</accession>
<reference evidence="2" key="1">
    <citation type="submission" date="2018-05" db="EMBL/GenBank/DDBJ databases">
        <authorList>
            <person name="Lanie J.A."/>
            <person name="Ng W.-L."/>
            <person name="Kazmierczak K.M."/>
            <person name="Andrzejewski T.M."/>
            <person name="Davidsen T.M."/>
            <person name="Wayne K.J."/>
            <person name="Tettelin H."/>
            <person name="Glass J.I."/>
            <person name="Rusch D."/>
            <person name="Podicherti R."/>
            <person name="Tsui H.-C.T."/>
            <person name="Winkler M.E."/>
        </authorList>
    </citation>
    <scope>NUCLEOTIDE SEQUENCE</scope>
</reference>
<keyword evidence="1" id="KW-0812">Transmembrane</keyword>
<dbReference type="AlphaFoldDB" id="A0A382H3S5"/>
<keyword evidence="1" id="KW-0472">Membrane</keyword>
<evidence type="ECO:0000313" key="2">
    <source>
        <dbReference type="EMBL" id="SVB81914.1"/>
    </source>
</evidence>
<gene>
    <name evidence="2" type="ORF">METZ01_LOCUS234768</name>
</gene>
<name>A0A382H3S5_9ZZZZ</name>
<protein>
    <submittedName>
        <fullName evidence="2">Uncharacterized protein</fullName>
    </submittedName>
</protein>
<proteinExistence type="predicted"/>
<feature type="transmembrane region" description="Helical" evidence="1">
    <location>
        <begin position="341"/>
        <end position="361"/>
    </location>
</feature>
<keyword evidence="1" id="KW-1133">Transmembrane helix</keyword>
<feature type="transmembrane region" description="Helical" evidence="1">
    <location>
        <begin position="318"/>
        <end position="335"/>
    </location>
</feature>